<keyword evidence="2" id="KW-0808">Transferase</keyword>
<dbReference type="Proteomes" id="UP000198727">
    <property type="component" value="Unassembled WGS sequence"/>
</dbReference>
<dbReference type="CDD" id="cd04301">
    <property type="entry name" value="NAT_SF"/>
    <property type="match status" value="1"/>
</dbReference>
<name>A0A1I6AT69_9PSEU</name>
<evidence type="ECO:0000313" key="2">
    <source>
        <dbReference type="EMBL" id="SFQ71911.1"/>
    </source>
</evidence>
<dbReference type="SUPFAM" id="SSF55729">
    <property type="entry name" value="Acyl-CoA N-acyltransferases (Nat)"/>
    <property type="match status" value="1"/>
</dbReference>
<dbReference type="PROSITE" id="PS51186">
    <property type="entry name" value="GNAT"/>
    <property type="match status" value="1"/>
</dbReference>
<dbReference type="AlphaFoldDB" id="A0A1I6AT69"/>
<evidence type="ECO:0000313" key="3">
    <source>
        <dbReference type="Proteomes" id="UP000198727"/>
    </source>
</evidence>
<dbReference type="EMBL" id="FOWW01000014">
    <property type="protein sequence ID" value="SFQ71911.1"/>
    <property type="molecule type" value="Genomic_DNA"/>
</dbReference>
<dbReference type="RefSeq" id="WP_208325868.1">
    <property type="nucleotide sequence ID" value="NZ_FOWW01000014.1"/>
</dbReference>
<dbReference type="STRING" id="587909.SAMN05421810_11487"/>
<dbReference type="GO" id="GO:0016747">
    <property type="term" value="F:acyltransferase activity, transferring groups other than amino-acyl groups"/>
    <property type="evidence" value="ECO:0007669"/>
    <property type="project" value="InterPro"/>
</dbReference>
<dbReference type="InterPro" id="IPR016181">
    <property type="entry name" value="Acyl_CoA_acyltransferase"/>
</dbReference>
<gene>
    <name evidence="2" type="ORF">SAMN05421810_11487</name>
</gene>
<keyword evidence="3" id="KW-1185">Reference proteome</keyword>
<reference evidence="3" key="1">
    <citation type="submission" date="2016-10" db="EMBL/GenBank/DDBJ databases">
        <authorList>
            <person name="Varghese N."/>
            <person name="Submissions S."/>
        </authorList>
    </citation>
    <scope>NUCLEOTIDE SEQUENCE [LARGE SCALE GENOMIC DNA]</scope>
    <source>
        <strain evidence="3">CGMCC 4.5579</strain>
    </source>
</reference>
<dbReference type="Gene3D" id="3.40.630.30">
    <property type="match status" value="1"/>
</dbReference>
<sequence>MVVRTHGGLVVEPLTPRWWPAFENLLDQGGPAARCWCMAWRVGAGYRRRGAGRNRAEFRDVVASGPPPGLLALRGDRAVGWVQVTPRAAVPAIEVPWRLRPVDGLPVWSITCFCVRKGHRREGVMSTLIEAAVEFARSAGAPALEAYPLDGDVSPSTTSTGYASAFAGAGFVEVARRSPERPIMRLVFPAGAVPSAG</sequence>
<feature type="domain" description="N-acetyltransferase" evidence="1">
    <location>
        <begin position="9"/>
        <end position="189"/>
    </location>
</feature>
<proteinExistence type="predicted"/>
<dbReference type="InterPro" id="IPR000182">
    <property type="entry name" value="GNAT_dom"/>
</dbReference>
<accession>A0A1I6AT69</accession>
<protein>
    <submittedName>
        <fullName evidence="2">Acetyltransferase (GNAT) family protein</fullName>
    </submittedName>
</protein>
<evidence type="ECO:0000259" key="1">
    <source>
        <dbReference type="PROSITE" id="PS51186"/>
    </source>
</evidence>
<organism evidence="2 3">
    <name type="scientific">Amycolatopsis arida</name>
    <dbReference type="NCBI Taxonomy" id="587909"/>
    <lineage>
        <taxon>Bacteria</taxon>
        <taxon>Bacillati</taxon>
        <taxon>Actinomycetota</taxon>
        <taxon>Actinomycetes</taxon>
        <taxon>Pseudonocardiales</taxon>
        <taxon>Pseudonocardiaceae</taxon>
        <taxon>Amycolatopsis</taxon>
    </lineage>
</organism>
<dbReference type="Pfam" id="PF00583">
    <property type="entry name" value="Acetyltransf_1"/>
    <property type="match status" value="1"/>
</dbReference>